<comment type="caution">
    <text evidence="1">The sequence shown here is derived from an EMBL/GenBank/DDBJ whole genome shotgun (WGS) entry which is preliminary data.</text>
</comment>
<dbReference type="InterPro" id="IPR031832">
    <property type="entry name" value="DUF4747"/>
</dbReference>
<accession>A0ABW1RWV6</accession>
<keyword evidence="2" id="KW-1185">Reference proteome</keyword>
<sequence length="298" mass="33794">MATIYFAKMNINEQIYDIYKDSTLLPKLLTTIYANLSPNTSIYDEFGGRIKLFDLDKNEDNTTIVGNMGYIKEGEHSSYDPTKDTAIDVEDPNKLEYLIFYFDVHQEMFAFTTSPKMRQKSVLTNMARLIKKTTGVGVEFMLEPNVDELDSRIREFAVLKKLKVKLVPPNGDKTAFANIYSLDAEKVQNSRATKIEMNYSTQQGDGLDESSDLVKDNIKGVKLGYSEATFQGKDAHGEDLTLETSEDTPYKKKVRSNDNKNRTVVSEKARAGIFDIAKYRTKLRLRANNNGGENTTHK</sequence>
<dbReference type="RefSeq" id="WP_137628174.1">
    <property type="nucleotide sequence ID" value="NZ_BJDJ01000006.1"/>
</dbReference>
<organism evidence="1 2">
    <name type="scientific">Lactiplantibacillus daowaiensis</name>
    <dbReference type="NCBI Taxonomy" id="2559918"/>
    <lineage>
        <taxon>Bacteria</taxon>
        <taxon>Bacillati</taxon>
        <taxon>Bacillota</taxon>
        <taxon>Bacilli</taxon>
        <taxon>Lactobacillales</taxon>
        <taxon>Lactobacillaceae</taxon>
        <taxon>Lactiplantibacillus</taxon>
    </lineage>
</organism>
<protein>
    <submittedName>
        <fullName evidence="1">DUF4747 family protein</fullName>
    </submittedName>
</protein>
<evidence type="ECO:0000313" key="2">
    <source>
        <dbReference type="Proteomes" id="UP001596282"/>
    </source>
</evidence>
<name>A0ABW1RWV6_9LACO</name>
<dbReference type="EMBL" id="JBHSSC010000005">
    <property type="protein sequence ID" value="MFC6180006.1"/>
    <property type="molecule type" value="Genomic_DNA"/>
</dbReference>
<proteinExistence type="predicted"/>
<dbReference type="Proteomes" id="UP001596282">
    <property type="component" value="Unassembled WGS sequence"/>
</dbReference>
<dbReference type="Pfam" id="PF15931">
    <property type="entry name" value="DUF4747"/>
    <property type="match status" value="1"/>
</dbReference>
<reference evidence="2" key="1">
    <citation type="journal article" date="2019" name="Int. J. Syst. Evol. Microbiol.">
        <title>The Global Catalogue of Microorganisms (GCM) 10K type strain sequencing project: providing services to taxonomists for standard genome sequencing and annotation.</title>
        <authorList>
            <consortium name="The Broad Institute Genomics Platform"/>
            <consortium name="The Broad Institute Genome Sequencing Center for Infectious Disease"/>
            <person name="Wu L."/>
            <person name="Ma J."/>
        </authorList>
    </citation>
    <scope>NUCLEOTIDE SEQUENCE [LARGE SCALE GENOMIC DNA]</scope>
    <source>
        <strain evidence="2">CCM 8933</strain>
    </source>
</reference>
<gene>
    <name evidence="1" type="ORF">ACFP5Y_01940</name>
</gene>
<evidence type="ECO:0000313" key="1">
    <source>
        <dbReference type="EMBL" id="MFC6180006.1"/>
    </source>
</evidence>